<organism evidence="1 2">
    <name type="scientific">Monodon monoceros</name>
    <name type="common">Narwhal</name>
    <name type="synonym">Ceratodon monodon</name>
    <dbReference type="NCBI Taxonomy" id="40151"/>
    <lineage>
        <taxon>Eukaryota</taxon>
        <taxon>Metazoa</taxon>
        <taxon>Chordata</taxon>
        <taxon>Craniata</taxon>
        <taxon>Vertebrata</taxon>
        <taxon>Euteleostomi</taxon>
        <taxon>Mammalia</taxon>
        <taxon>Eutheria</taxon>
        <taxon>Laurasiatheria</taxon>
        <taxon>Artiodactyla</taxon>
        <taxon>Whippomorpha</taxon>
        <taxon>Cetacea</taxon>
        <taxon>Odontoceti</taxon>
        <taxon>Monodontidae</taxon>
        <taxon>Monodon</taxon>
    </lineage>
</organism>
<proteinExistence type="predicted"/>
<accession>A0A4U1EKM4</accession>
<dbReference type="AlphaFoldDB" id="A0A4U1EKM4"/>
<evidence type="ECO:0000313" key="1">
    <source>
        <dbReference type="EMBL" id="TKC36306.1"/>
    </source>
</evidence>
<comment type="caution">
    <text evidence="1">The sequence shown here is derived from an EMBL/GenBank/DDBJ whole genome shotgun (WGS) entry which is preliminary data.</text>
</comment>
<gene>
    <name evidence="1" type="ORF">EI555_012162</name>
</gene>
<reference evidence="2" key="1">
    <citation type="journal article" date="2019" name="IScience">
        <title>Narwhal Genome Reveals Long-Term Low Genetic Diversity despite Current Large Abundance Size.</title>
        <authorList>
            <person name="Westbury M.V."/>
            <person name="Petersen B."/>
            <person name="Garde E."/>
            <person name="Heide-Jorgensen M.P."/>
            <person name="Lorenzen E.D."/>
        </authorList>
    </citation>
    <scope>NUCLEOTIDE SEQUENCE [LARGE SCALE GENOMIC DNA]</scope>
</reference>
<protein>
    <submittedName>
        <fullName evidence="1">Uncharacterized protein</fullName>
    </submittedName>
</protein>
<name>A0A4U1EKM4_MONMO</name>
<sequence>MFNKSFGTPFGGGTGGFGTASTFGQNTGFGTTSGGAFGTSAFGSSNNTGGLFGNSQTK</sequence>
<evidence type="ECO:0000313" key="2">
    <source>
        <dbReference type="Proteomes" id="UP000308365"/>
    </source>
</evidence>
<dbReference type="EMBL" id="RWIC01001327">
    <property type="protein sequence ID" value="TKC36306.1"/>
    <property type="molecule type" value="Genomic_DNA"/>
</dbReference>
<dbReference type="Proteomes" id="UP000308365">
    <property type="component" value="Unassembled WGS sequence"/>
</dbReference>
<feature type="non-terminal residue" evidence="1">
    <location>
        <position position="58"/>
    </location>
</feature>